<reference evidence="1" key="1">
    <citation type="journal article" date="2015" name="Nature">
        <title>Complex archaea that bridge the gap between prokaryotes and eukaryotes.</title>
        <authorList>
            <person name="Spang A."/>
            <person name="Saw J.H."/>
            <person name="Jorgensen S.L."/>
            <person name="Zaremba-Niedzwiedzka K."/>
            <person name="Martijn J."/>
            <person name="Lind A.E."/>
            <person name="van Eijk R."/>
            <person name="Schleper C."/>
            <person name="Guy L."/>
            <person name="Ettema T.J."/>
        </authorList>
    </citation>
    <scope>NUCLEOTIDE SEQUENCE</scope>
</reference>
<organism evidence="1">
    <name type="scientific">marine sediment metagenome</name>
    <dbReference type="NCBI Taxonomy" id="412755"/>
    <lineage>
        <taxon>unclassified sequences</taxon>
        <taxon>metagenomes</taxon>
        <taxon>ecological metagenomes</taxon>
    </lineage>
</organism>
<evidence type="ECO:0000313" key="1">
    <source>
        <dbReference type="EMBL" id="KKM25594.1"/>
    </source>
</evidence>
<comment type="caution">
    <text evidence="1">The sequence shown here is derived from an EMBL/GenBank/DDBJ whole genome shotgun (WGS) entry which is preliminary data.</text>
</comment>
<proteinExistence type="predicted"/>
<dbReference type="EMBL" id="LAZR01012685">
    <property type="protein sequence ID" value="KKM25594.1"/>
    <property type="molecule type" value="Genomic_DNA"/>
</dbReference>
<sequence length="572" mass="64557">MAWTTRLRNGLVKMLAPENRYDHLAPSGPAPNNSLDVNSMRMSFEEAIMSGSPPGLSQPVWGPEISTVGRYSREGYTSKTFDRPLISFSAQALPLANDEDVTLALNHLASQVTGGEHFWKGQNDQITEYIENFSQAIDFDELDTIIVKELLWFGNSFWKPRMGVGAIRSKHDIMHIPISSAVRIWWDRQRIPYKYEFRGAEYQGYHNPDEIIHLKWNPINASAFGVGFGIAMTTSHSFEQITANGAETNVVPSLLDRKYSNQLTMHVTERRYTPRNVWIAPDADEEERAILTAKIQDLKLAEDVVAGSQVEIKELGSSSRAFNPTQFTDTVLGPIMKALQDFRGKQGTESSHQFANAKTSAVLDEIGLSSFPLAVTRMLIEQLFRPWYDLNPIYDPSYGGGIVAIPWDDCEYELHFGRVAKQDIDLPDQIKLIKLAIQTGAVQDPVEIRDLLEDAGLGLRKEYGEQMQNEYQDYNAVPPDFEQPMEEPLATDSQFGGGPVNFSNQGMGLPPNDMPIFNDMIQDVRGDNPATDIPHGRYPFVPEPYDGQPSDPRLNFTETKRRLFDRKTLYKR</sequence>
<gene>
    <name evidence="1" type="ORF">LCGC14_1593430</name>
</gene>
<dbReference type="AlphaFoldDB" id="A0A0F9IZP2"/>
<accession>A0A0F9IZP2</accession>
<protein>
    <submittedName>
        <fullName evidence="1">Uncharacterized protein</fullName>
    </submittedName>
</protein>
<name>A0A0F9IZP2_9ZZZZ</name>